<sequence>MPESYETPGSSLGKITRWWQGEKAAGKTPQPWEAQNAYLDEMGLLKGGTTMPFSDVLNKKNAQGLGRTLASKGNRGDTMLAHINPEEARLLKMMGGSGTINPKTGLPQFGPEEDYYFDLYPDVKAAMEAEGKGYNPSFAQAHYQNYGQTEGRTWGVPANYTAPAPTSNSGVNAASGTTTPSYTPATGSAYLAANPDVKAAGSDPWEHYQNYGKKEGRKWDMEVSPSYFHDPEGGYQQYVEDFEKKYPQYDDWDYTRTGPTPEMQSYGQWAASDASSFQRDPEAGYQRYSQGHQPQDVAKAYRESDDAGLTSTPPLSYDEWHDLYKAEEPKEPAKYTSGPGAHLQKTDVEFSPPAGWDPKLYLEKNPDLLDDPWAAANPLAHYKLFGEEQGRGRVAGGYDKANVNQASRLYLDRNPDVGDAYLTGGLSPWEHYELHGKDEGRKWQGEEPKIDFSKAQLPYGGDSYRIGNAIRAIRDGYYIVPPNGDSPFGSREEPGTKVPVDRYGWKEVTGDQRLSTIPVGSHYNVLTQKWLKPGDKPSMSKKGEDMPSRPGTPNLQNFFKTVIPGAVNIMTSPASSFGYLTPVASSSGVFTAGRTNKPPLWGLLE</sequence>
<accession>A0A6M3J6B5</accession>
<dbReference type="EMBL" id="MT141537">
    <property type="protein sequence ID" value="QJA65373.1"/>
    <property type="molecule type" value="Genomic_DNA"/>
</dbReference>
<name>A0A6M3J6B5_9ZZZZ</name>
<proteinExistence type="predicted"/>
<feature type="region of interest" description="Disordered" evidence="1">
    <location>
        <begin position="533"/>
        <end position="553"/>
    </location>
</feature>
<evidence type="ECO:0000313" key="2">
    <source>
        <dbReference type="EMBL" id="QJA65373.1"/>
    </source>
</evidence>
<evidence type="ECO:0000313" key="3">
    <source>
        <dbReference type="EMBL" id="QJA83794.1"/>
    </source>
</evidence>
<dbReference type="EMBL" id="MT142518">
    <property type="protein sequence ID" value="QJA83794.1"/>
    <property type="molecule type" value="Genomic_DNA"/>
</dbReference>
<gene>
    <name evidence="3" type="ORF">MM415A00252_0015</name>
    <name evidence="2" type="ORF">MM415B00400_0028</name>
</gene>
<feature type="region of interest" description="Disordered" evidence="1">
    <location>
        <begin position="330"/>
        <end position="350"/>
    </location>
</feature>
<dbReference type="AlphaFoldDB" id="A0A6M3J6B5"/>
<organism evidence="2">
    <name type="scientific">viral metagenome</name>
    <dbReference type="NCBI Taxonomy" id="1070528"/>
    <lineage>
        <taxon>unclassified sequences</taxon>
        <taxon>metagenomes</taxon>
        <taxon>organismal metagenomes</taxon>
    </lineage>
</organism>
<feature type="compositionally biased region" description="Polar residues" evidence="1">
    <location>
        <begin position="262"/>
        <end position="278"/>
    </location>
</feature>
<reference evidence="2" key="1">
    <citation type="submission" date="2020-03" db="EMBL/GenBank/DDBJ databases">
        <title>The deep terrestrial virosphere.</title>
        <authorList>
            <person name="Holmfeldt K."/>
            <person name="Nilsson E."/>
            <person name="Simone D."/>
            <person name="Lopez-Fernandez M."/>
            <person name="Wu X."/>
            <person name="de Brujin I."/>
            <person name="Lundin D."/>
            <person name="Andersson A."/>
            <person name="Bertilsson S."/>
            <person name="Dopson M."/>
        </authorList>
    </citation>
    <scope>NUCLEOTIDE SEQUENCE</scope>
    <source>
        <strain evidence="3">MM415A00252</strain>
        <strain evidence="2">MM415B00400</strain>
    </source>
</reference>
<feature type="region of interest" description="Disordered" evidence="1">
    <location>
        <begin position="253"/>
        <end position="315"/>
    </location>
</feature>
<protein>
    <submittedName>
        <fullName evidence="2">Uncharacterized protein</fullName>
    </submittedName>
</protein>
<evidence type="ECO:0000256" key="1">
    <source>
        <dbReference type="SAM" id="MobiDB-lite"/>
    </source>
</evidence>